<accession>A0A0U5GNY1</accession>
<sequence>MTLLASFNHPVADSQRAFRRILKAMSEPGVMVMLPLQQGWGDLSPAATATLLTLVDNETALWIDPALDGDTLRSNLRFHIGVPSCEARCAPFALTHAAADPDPLAFAAGDNLAPETATTLIIDLPALSGGLTLRLNGPGIRETRAIAPQLPPRVLHYLRERPHHFPQGIDLIFTCGESMMAVPRTTQVEVC</sequence>
<evidence type="ECO:0000313" key="2">
    <source>
        <dbReference type="Proteomes" id="UP000059419"/>
    </source>
</evidence>
<dbReference type="GO" id="GO:0019634">
    <property type="term" value="P:organic phosphonate metabolic process"/>
    <property type="evidence" value="ECO:0007669"/>
    <property type="project" value="InterPro"/>
</dbReference>
<dbReference type="EMBL" id="LN907827">
    <property type="protein sequence ID" value="CUU24530.1"/>
    <property type="molecule type" value="Genomic_DNA"/>
</dbReference>
<dbReference type="KEGG" id="ege:EM595_2297"/>
<proteinExistence type="predicted"/>
<keyword evidence="2" id="KW-1185">Reference proteome</keyword>
<dbReference type="InterPro" id="IPR008772">
    <property type="entry name" value="Phosphonate_metab_PhnH"/>
</dbReference>
<protein>
    <submittedName>
        <fullName evidence="1">Protein phnH</fullName>
    </submittedName>
</protein>
<dbReference type="PATRIC" id="fig|1619313.3.peg.2389"/>
<dbReference type="PIRSF" id="PIRSF020680">
    <property type="entry name" value="PhnH"/>
    <property type="match status" value="1"/>
</dbReference>
<name>A0A0U5GNY1_9GAMM</name>
<dbReference type="OrthoDB" id="9814509at2"/>
<dbReference type="Gene3D" id="3.40.50.11310">
    <property type="entry name" value="Bacterial phosphonate metabolism protein PhnH"/>
    <property type="match status" value="1"/>
</dbReference>
<reference evidence="2" key="1">
    <citation type="submission" date="2015-11" db="EMBL/GenBank/DDBJ databases">
        <authorList>
            <person name="Blom J."/>
        </authorList>
    </citation>
    <scope>NUCLEOTIDE SEQUENCE [LARGE SCALE GENOMIC DNA]</scope>
</reference>
<dbReference type="GeneID" id="84612727"/>
<dbReference type="InterPro" id="IPR038058">
    <property type="entry name" value="PhnH-like_sp"/>
</dbReference>
<dbReference type="SUPFAM" id="SSF159709">
    <property type="entry name" value="PhnH-like"/>
    <property type="match status" value="1"/>
</dbReference>
<dbReference type="Pfam" id="PF05845">
    <property type="entry name" value="PhnH"/>
    <property type="match status" value="1"/>
</dbReference>
<gene>
    <name evidence="1" type="primary">phnH</name>
    <name evidence="1" type="ORF">EM595_2297</name>
</gene>
<dbReference type="AlphaFoldDB" id="A0A0U5GNY1"/>
<dbReference type="NCBIfam" id="TIGR03292">
    <property type="entry name" value="PhnH_redo"/>
    <property type="match status" value="1"/>
</dbReference>
<dbReference type="STRING" id="1619313.EM595_2297"/>
<evidence type="ECO:0000313" key="1">
    <source>
        <dbReference type="EMBL" id="CUU24530.1"/>
    </source>
</evidence>
<dbReference type="Proteomes" id="UP000059419">
    <property type="component" value="Chromosome 1"/>
</dbReference>
<organism evidence="1 2">
    <name type="scientific">Duffyella gerundensis</name>
    <dbReference type="NCBI Taxonomy" id="1619313"/>
    <lineage>
        <taxon>Bacteria</taxon>
        <taxon>Pseudomonadati</taxon>
        <taxon>Pseudomonadota</taxon>
        <taxon>Gammaproteobacteria</taxon>
        <taxon>Enterobacterales</taxon>
        <taxon>Erwiniaceae</taxon>
        <taxon>Duffyella</taxon>
    </lineage>
</organism>
<dbReference type="RefSeq" id="WP_067431854.1">
    <property type="nucleotide sequence ID" value="NZ_CP072598.1"/>
</dbReference>